<dbReference type="Proteomes" id="UP000184330">
    <property type="component" value="Unassembled WGS sequence"/>
</dbReference>
<dbReference type="PANTHER" id="PTHR37535">
    <property type="entry name" value="FLUG DOMAIN PROTEIN"/>
    <property type="match status" value="1"/>
</dbReference>
<reference evidence="1 2" key="1">
    <citation type="submission" date="2016-03" db="EMBL/GenBank/DDBJ databases">
        <authorList>
            <person name="Ploux O."/>
        </authorList>
    </citation>
    <scope>NUCLEOTIDE SEQUENCE [LARGE SCALE GENOMIC DNA]</scope>
    <source>
        <strain evidence="1 2">UAMH 11012</strain>
    </source>
</reference>
<organism evidence="1 2">
    <name type="scientific">Phialocephala subalpina</name>
    <dbReference type="NCBI Taxonomy" id="576137"/>
    <lineage>
        <taxon>Eukaryota</taxon>
        <taxon>Fungi</taxon>
        <taxon>Dikarya</taxon>
        <taxon>Ascomycota</taxon>
        <taxon>Pezizomycotina</taxon>
        <taxon>Leotiomycetes</taxon>
        <taxon>Helotiales</taxon>
        <taxon>Mollisiaceae</taxon>
        <taxon>Phialocephala</taxon>
        <taxon>Phialocephala fortinii species complex</taxon>
    </lineage>
</organism>
<gene>
    <name evidence="1" type="ORF">PAC_05626</name>
</gene>
<dbReference type="PANTHER" id="PTHR37535:SF3">
    <property type="entry name" value="FLUG DOMAIN-CONTAINING PROTEIN"/>
    <property type="match status" value="1"/>
</dbReference>
<sequence length="388" mass="44085">MGRRPAVILAPISREAALAEEEELNSTRHFPRVVPPSTKCYDRALARWRNFHIYKSEDPNGCLKRGEPLPLVGKLKQFMKWIFESSVGILEDNLTLKSMKIAWYMFRSAYQRETYNTILVDVRKDVLYYIDTVIREMGLSLARRRKLIADQLDTTHVTKFHPAVIEYTGMRAGSVVESSAYAGTNQALCYKDFELIGLRKPGGDGIELVLKVWFRYEKGNRGVGKDEPAGHVKWVTFYEDPSCRGRCPVTYFLAHAFADGVFEGLEKPSDLDGLRIGKHKHSMPFEIKQSKLNTPIFRRCEPDGSISEDRAMTYRDLSEQLGELGFRAGLRDLLRTYNIRRGNANAMDDDVTISANQYAQLLGHAVKTIGEFYISDISGIDVQGVVNR</sequence>
<dbReference type="AlphaFoldDB" id="A0A1L7WSJ4"/>
<proteinExistence type="predicted"/>
<evidence type="ECO:0000313" key="1">
    <source>
        <dbReference type="EMBL" id="CZR55738.1"/>
    </source>
</evidence>
<dbReference type="STRING" id="576137.A0A1L7WSJ4"/>
<keyword evidence="2" id="KW-1185">Reference proteome</keyword>
<evidence type="ECO:0000313" key="2">
    <source>
        <dbReference type="Proteomes" id="UP000184330"/>
    </source>
</evidence>
<protein>
    <recommendedName>
        <fullName evidence="3">Ndc10 domain-containing protein</fullName>
    </recommendedName>
</protein>
<accession>A0A1L7WSJ4</accession>
<dbReference type="InterPro" id="IPR021842">
    <property type="entry name" value="DUF3435"/>
</dbReference>
<dbReference type="EMBL" id="FJOG01000007">
    <property type="protein sequence ID" value="CZR55738.1"/>
    <property type="molecule type" value="Genomic_DNA"/>
</dbReference>
<evidence type="ECO:0008006" key="3">
    <source>
        <dbReference type="Google" id="ProtNLM"/>
    </source>
</evidence>
<dbReference type="Pfam" id="PF11917">
    <property type="entry name" value="DUF3435"/>
    <property type="match status" value="1"/>
</dbReference>
<dbReference type="OrthoDB" id="3437109at2759"/>
<name>A0A1L7WSJ4_9HELO</name>